<reference evidence="2" key="1">
    <citation type="submission" date="2016-10" db="EMBL/GenBank/DDBJ databases">
        <authorList>
            <person name="de Groot N.N."/>
        </authorList>
    </citation>
    <scope>NUCLEOTIDE SEQUENCE [LARGE SCALE GENOMIC DNA]</scope>
    <source>
        <strain evidence="2">DSM 17908</strain>
    </source>
</reference>
<dbReference type="EMBL" id="NITY01000032">
    <property type="protein sequence ID" value="PHM35980.1"/>
    <property type="molecule type" value="Genomic_DNA"/>
</dbReference>
<evidence type="ECO:0000313" key="2">
    <source>
        <dbReference type="EMBL" id="SFK26066.1"/>
    </source>
</evidence>
<name>A0A1I3Y494_9GAMM</name>
<protein>
    <submittedName>
        <fullName evidence="2">Uncharacterized protein</fullName>
    </submittedName>
</protein>
<dbReference type="RefSeq" id="WP_169924798.1">
    <property type="nucleotide sequence ID" value="NZ_CAWNQB010000026.1"/>
</dbReference>
<dbReference type="Proteomes" id="UP000224607">
    <property type="component" value="Unassembled WGS sequence"/>
</dbReference>
<dbReference type="AlphaFoldDB" id="A0A1I3Y494"/>
<evidence type="ECO:0000313" key="4">
    <source>
        <dbReference type="Proteomes" id="UP000224607"/>
    </source>
</evidence>
<gene>
    <name evidence="2" type="ORF">SAMN05421680_1433</name>
    <name evidence="1" type="ORF">Xmau_04381</name>
</gene>
<evidence type="ECO:0000313" key="1">
    <source>
        <dbReference type="EMBL" id="PHM35980.1"/>
    </source>
</evidence>
<sequence>MADIQSNQTRPKFTCLITSGNQRLIDIHSQRLISVLADISSLIFVSRQEVYRG</sequence>
<organism evidence="2 3">
    <name type="scientific">Xenorhabdus mauleonii</name>
    <dbReference type="NCBI Taxonomy" id="351675"/>
    <lineage>
        <taxon>Bacteria</taxon>
        <taxon>Pseudomonadati</taxon>
        <taxon>Pseudomonadota</taxon>
        <taxon>Gammaproteobacteria</taxon>
        <taxon>Enterobacterales</taxon>
        <taxon>Morganellaceae</taxon>
        <taxon>Xenorhabdus</taxon>
    </lineage>
</organism>
<dbReference type="STRING" id="351675.SAMN05421680_1433"/>
<proteinExistence type="predicted"/>
<accession>A0A1I3Y494</accession>
<reference evidence="3" key="2">
    <citation type="submission" date="2016-10" db="EMBL/GenBank/DDBJ databases">
        <authorList>
            <person name="Varghese N."/>
            <person name="Submissions S."/>
        </authorList>
    </citation>
    <scope>NUCLEOTIDE SEQUENCE [LARGE SCALE GENOMIC DNA]</scope>
    <source>
        <strain evidence="3">DSM 17908</strain>
    </source>
</reference>
<dbReference type="Proteomes" id="UP000198919">
    <property type="component" value="Unassembled WGS sequence"/>
</dbReference>
<evidence type="ECO:0000313" key="3">
    <source>
        <dbReference type="Proteomes" id="UP000198919"/>
    </source>
</evidence>
<dbReference type="EMBL" id="FORG01000043">
    <property type="protein sequence ID" value="SFK26066.1"/>
    <property type="molecule type" value="Genomic_DNA"/>
</dbReference>
<keyword evidence="4" id="KW-1185">Reference proteome</keyword>
<reference evidence="1 4" key="3">
    <citation type="journal article" date="2017" name="Nat. Microbiol.">
        <title>Natural product diversity associated with the nematode symbionts Photorhabdus and Xenorhabdus.</title>
        <authorList>
            <person name="Tobias N.J."/>
            <person name="Wolff H."/>
            <person name="Djahanschiri B."/>
            <person name="Grundmann F."/>
            <person name="Kronenwerth M."/>
            <person name="Shi Y.M."/>
            <person name="Simonyi S."/>
            <person name="Grun P."/>
            <person name="Shapiro-Ilan D."/>
            <person name="Pidot S.J."/>
            <person name="Stinear T.P."/>
            <person name="Ebersberger I."/>
            <person name="Bode H.B."/>
        </authorList>
    </citation>
    <scope>NUCLEOTIDE SEQUENCE [LARGE SCALE GENOMIC DNA]</scope>
    <source>
        <strain evidence="1 4">DSM 17908</strain>
    </source>
</reference>